<gene>
    <name evidence="2" type="ORF">C8E03_108131</name>
</gene>
<evidence type="ECO:0000259" key="1">
    <source>
        <dbReference type="Pfam" id="PF02732"/>
    </source>
</evidence>
<reference evidence="2 3" key="1">
    <citation type="submission" date="2018-05" db="EMBL/GenBank/DDBJ databases">
        <title>Genomic Encyclopedia of Type Strains, Phase IV (KMG-IV): sequencing the most valuable type-strain genomes for metagenomic binning, comparative biology and taxonomic classification.</title>
        <authorList>
            <person name="Goeker M."/>
        </authorList>
    </citation>
    <scope>NUCLEOTIDE SEQUENCE [LARGE SCALE GENOMIC DNA]</scope>
    <source>
        <strain evidence="2 3">DSM 28816</strain>
    </source>
</reference>
<evidence type="ECO:0000313" key="2">
    <source>
        <dbReference type="EMBL" id="PXV88404.1"/>
    </source>
</evidence>
<dbReference type="InterPro" id="IPR006166">
    <property type="entry name" value="ERCC4_domain"/>
</dbReference>
<dbReference type="GO" id="GO:0003677">
    <property type="term" value="F:DNA binding"/>
    <property type="evidence" value="ECO:0007669"/>
    <property type="project" value="InterPro"/>
</dbReference>
<dbReference type="EMBL" id="QICS01000008">
    <property type="protein sequence ID" value="PXV88404.1"/>
    <property type="molecule type" value="Genomic_DNA"/>
</dbReference>
<name>A0A318EUE9_9FIRM</name>
<evidence type="ECO:0000313" key="3">
    <source>
        <dbReference type="Proteomes" id="UP000247523"/>
    </source>
</evidence>
<proteinExistence type="predicted"/>
<dbReference type="Gene3D" id="3.40.50.10130">
    <property type="match status" value="1"/>
</dbReference>
<dbReference type="Proteomes" id="UP000247523">
    <property type="component" value="Unassembled WGS sequence"/>
</dbReference>
<protein>
    <recommendedName>
        <fullName evidence="1">ERCC4 domain-containing protein</fullName>
    </recommendedName>
</protein>
<dbReference type="GO" id="GO:0004518">
    <property type="term" value="F:nuclease activity"/>
    <property type="evidence" value="ECO:0007669"/>
    <property type="project" value="InterPro"/>
</dbReference>
<dbReference type="GO" id="GO:0006259">
    <property type="term" value="P:DNA metabolic process"/>
    <property type="evidence" value="ECO:0007669"/>
    <property type="project" value="UniProtKB-ARBA"/>
</dbReference>
<dbReference type="Pfam" id="PF02732">
    <property type="entry name" value="ERCC4"/>
    <property type="match status" value="1"/>
</dbReference>
<dbReference type="InterPro" id="IPR011335">
    <property type="entry name" value="Restrct_endonuc-II-like"/>
</dbReference>
<accession>A0A318EUE9</accession>
<sequence>MTLLEDIGNKENQHRTKNRYWQSQGIEVIRAPLPVGDYILANEKVNDVMNRKAGRGIDIKKMDFVGTYSIAVDTKKDIEEVVGNICGKAHARFRDECILAQNNGIKLYVLVENLDGVTCINNLYEWNNPRLHNYNKIAYMHSIGKWLSRKLPKAKPTSGITLAKSMGTMQHKYGVEFIFCKPHEAGKKVLDLLGGEINE</sequence>
<organism evidence="2 3">
    <name type="scientific">Lachnotalea glycerini</name>
    <dbReference type="NCBI Taxonomy" id="1763509"/>
    <lineage>
        <taxon>Bacteria</taxon>
        <taxon>Bacillati</taxon>
        <taxon>Bacillota</taxon>
        <taxon>Clostridia</taxon>
        <taxon>Lachnospirales</taxon>
        <taxon>Lachnospiraceae</taxon>
        <taxon>Lachnotalea</taxon>
    </lineage>
</organism>
<dbReference type="AlphaFoldDB" id="A0A318EUE9"/>
<feature type="domain" description="ERCC4" evidence="1">
    <location>
        <begin position="17"/>
        <end position="185"/>
    </location>
</feature>
<comment type="caution">
    <text evidence="2">The sequence shown here is derived from an EMBL/GenBank/DDBJ whole genome shotgun (WGS) entry which is preliminary data.</text>
</comment>
<dbReference type="RefSeq" id="WP_110291400.1">
    <property type="nucleotide sequence ID" value="NZ_QICS01000008.1"/>
</dbReference>
<dbReference type="SUPFAM" id="SSF52980">
    <property type="entry name" value="Restriction endonuclease-like"/>
    <property type="match status" value="1"/>
</dbReference>